<feature type="compositionally biased region" description="Polar residues" evidence="1">
    <location>
        <begin position="598"/>
        <end position="611"/>
    </location>
</feature>
<dbReference type="EMBL" id="CYGV01001575">
    <property type="protein sequence ID" value="CUA75587.1"/>
    <property type="molecule type" value="Genomic_DNA"/>
</dbReference>
<evidence type="ECO:0000256" key="1">
    <source>
        <dbReference type="SAM" id="MobiDB-lite"/>
    </source>
</evidence>
<feature type="region of interest" description="Disordered" evidence="1">
    <location>
        <begin position="745"/>
        <end position="766"/>
    </location>
</feature>
<protein>
    <submittedName>
        <fullName evidence="3">Mediator of RNA polymerase II transcription subunit 5</fullName>
    </submittedName>
</protein>
<evidence type="ECO:0000259" key="2">
    <source>
        <dbReference type="PROSITE" id="PS50097"/>
    </source>
</evidence>
<dbReference type="PANTHER" id="PTHR22427">
    <property type="entry name" value="GH15728P"/>
    <property type="match status" value="1"/>
</dbReference>
<feature type="domain" description="BTB" evidence="2">
    <location>
        <begin position="194"/>
        <end position="281"/>
    </location>
</feature>
<gene>
    <name evidence="3" type="ORF">RSOLAG22IIIB_11857</name>
</gene>
<proteinExistence type="predicted"/>
<feature type="region of interest" description="Disordered" evidence="1">
    <location>
        <begin position="1"/>
        <end position="22"/>
    </location>
</feature>
<dbReference type="AlphaFoldDB" id="A0A0K6GAE4"/>
<feature type="compositionally biased region" description="Basic residues" evidence="1">
    <location>
        <begin position="753"/>
        <end position="766"/>
    </location>
</feature>
<sequence>MTDQAVDSTKPSPPPISPSSSAALSAALESATQCWQDELKILYSRAKSWHADVVWDAIDDDGQIEEVWGHKAIVWTRAPSSLQAMYSVPQIISGSSSISPAPDQLSQPPAVSSSTHLISYSNDRLLRIPLTINPTLLASGLESLYTGQEVPVGFSLATPLQDQQTKGSESTMEVGRYEKLRKDMINIWRPRMFSDVQITLVGSFASNNGEVAQAIFSSHRFILAARVPCLRTLLTKNLTPVGQNISSSNPLPLHLPTPPFTPPSLHFTLGFIYTGTMAFSHRNWDLDTAFGVVRAAIYLQIDTLANEARARIISEMMHGLFHAYLPFDEYERIIDGKWGTGGCKCKQCQRRAPRVLKFALGDDVRDKILERGAIRALGGMYGKGWATSEFLALPLPLKNTLLRGVKNRVSPRNIIPLLLATEAGLNKLFSNSNSPAEAVKDLMLQARKKIDEVLCNNLCDVLQEPEWIGLLESDAAGFGDMDKFDLVLASIRRGLANRNAGQIYQALVSFVLLREGSTPDSTLLSSHSPLRAKIEQLRLDVIVWIKKHWTSVRKSGSFDGLETWVLKEICDELDVLIEELVVTRPSHSNGAQAEREPVTTSSQSTLLVPSHSSPPMPPRNRENHPSIKSMRPKRPAPSVWGPLVPGASTTLPTPRTERLEQSVPPVNLVHAHSHSTTRIPNLEILTPPRRQRKLGMVSGDTARDPLRLGLVSPESPSNHLGQSESPILSIRTGASEVHNNCKASFIYGNHRNPPQRHTGRARAGRK</sequence>
<accession>A0A0K6GAE4</accession>
<dbReference type="PROSITE" id="PS50097">
    <property type="entry name" value="BTB"/>
    <property type="match status" value="1"/>
</dbReference>
<evidence type="ECO:0000313" key="4">
    <source>
        <dbReference type="Proteomes" id="UP000044841"/>
    </source>
</evidence>
<dbReference type="Proteomes" id="UP000044841">
    <property type="component" value="Unassembled WGS sequence"/>
</dbReference>
<dbReference type="Pfam" id="PF00651">
    <property type="entry name" value="BTB"/>
    <property type="match status" value="1"/>
</dbReference>
<dbReference type="InterPro" id="IPR011333">
    <property type="entry name" value="SKP1/BTB/POZ_sf"/>
</dbReference>
<name>A0A0K6GAE4_9AGAM</name>
<feature type="compositionally biased region" description="Polar residues" evidence="1">
    <location>
        <begin position="1"/>
        <end position="10"/>
    </location>
</feature>
<dbReference type="PANTHER" id="PTHR22427:SF7">
    <property type="entry name" value="GH15728P"/>
    <property type="match status" value="1"/>
</dbReference>
<dbReference type="Gene3D" id="3.30.710.10">
    <property type="entry name" value="Potassium Channel Kv1.1, Chain A"/>
    <property type="match status" value="1"/>
</dbReference>
<dbReference type="SUPFAM" id="SSF54695">
    <property type="entry name" value="POZ domain"/>
    <property type="match status" value="1"/>
</dbReference>
<keyword evidence="4" id="KW-1185">Reference proteome</keyword>
<organism evidence="3 4">
    <name type="scientific">Rhizoctonia solani</name>
    <dbReference type="NCBI Taxonomy" id="456999"/>
    <lineage>
        <taxon>Eukaryota</taxon>
        <taxon>Fungi</taxon>
        <taxon>Dikarya</taxon>
        <taxon>Basidiomycota</taxon>
        <taxon>Agaricomycotina</taxon>
        <taxon>Agaricomycetes</taxon>
        <taxon>Cantharellales</taxon>
        <taxon>Ceratobasidiaceae</taxon>
        <taxon>Rhizoctonia</taxon>
    </lineage>
</organism>
<dbReference type="InterPro" id="IPR000210">
    <property type="entry name" value="BTB/POZ_dom"/>
</dbReference>
<reference evidence="3 4" key="1">
    <citation type="submission" date="2015-07" db="EMBL/GenBank/DDBJ databases">
        <authorList>
            <person name="Noorani M."/>
        </authorList>
    </citation>
    <scope>NUCLEOTIDE SEQUENCE [LARGE SCALE GENOMIC DNA]</scope>
    <source>
        <strain evidence="3">BBA 69670</strain>
    </source>
</reference>
<feature type="region of interest" description="Disordered" evidence="1">
    <location>
        <begin position="585"/>
        <end position="653"/>
    </location>
</feature>
<evidence type="ECO:0000313" key="3">
    <source>
        <dbReference type="EMBL" id="CUA75587.1"/>
    </source>
</evidence>